<gene>
    <name evidence="4" type="ORF">EYF70_02895</name>
</gene>
<evidence type="ECO:0000259" key="3">
    <source>
        <dbReference type="Pfam" id="PF13505"/>
    </source>
</evidence>
<feature type="domain" description="Outer membrane protein beta-barrel" evidence="3">
    <location>
        <begin position="37"/>
        <end position="183"/>
    </location>
</feature>
<keyword evidence="5" id="KW-1185">Reference proteome</keyword>
<dbReference type="Gene3D" id="2.40.160.20">
    <property type="match status" value="1"/>
</dbReference>
<keyword evidence="2" id="KW-0732">Signal</keyword>
<evidence type="ECO:0000256" key="1">
    <source>
        <dbReference type="ARBA" id="ARBA00004442"/>
    </source>
</evidence>
<sequence>MQQASQLVQHAIRNHNSCPPIRHGSQPRQENMFRNSLAAAALALAASSACAGPTGLYAGVNAGATHFSDLDGNKSHFGAFAGYGFNQSLAFEAGYRQHGEWHYYGTGVKLKETQFSMVGSTPLSRNLDLFARVGYGYGRFEADRAGYPGGGHVDTGIFGVGLGYHVMGNLSARVELQKPGSDITSATASLLWKF</sequence>
<dbReference type="Proteomes" id="UP000292307">
    <property type="component" value="Chromosome"/>
</dbReference>
<comment type="subcellular location">
    <subcellularLocation>
        <location evidence="1">Cell outer membrane</location>
    </subcellularLocation>
</comment>
<proteinExistence type="predicted"/>
<reference evidence="4 5" key="1">
    <citation type="submission" date="2019-02" db="EMBL/GenBank/DDBJ databases">
        <title>Draft Genome Sequences of Six Type Strains of the Genus Massilia.</title>
        <authorList>
            <person name="Miess H."/>
            <person name="Frediansyhah A."/>
            <person name="Gross H."/>
        </authorList>
    </citation>
    <scope>NUCLEOTIDE SEQUENCE [LARGE SCALE GENOMIC DNA]</scope>
    <source>
        <strain evidence="4 5">DSM 17472</strain>
    </source>
</reference>
<dbReference type="SUPFAM" id="SSF56925">
    <property type="entry name" value="OMPA-like"/>
    <property type="match status" value="1"/>
</dbReference>
<protein>
    <recommendedName>
        <fullName evidence="3">Outer membrane protein beta-barrel domain-containing protein</fullName>
    </recommendedName>
</protein>
<evidence type="ECO:0000313" key="4">
    <source>
        <dbReference type="EMBL" id="QBH99906.1"/>
    </source>
</evidence>
<evidence type="ECO:0000256" key="2">
    <source>
        <dbReference type="ARBA" id="ARBA00022729"/>
    </source>
</evidence>
<name>A0ABX5RP71_9BURK</name>
<dbReference type="InterPro" id="IPR011250">
    <property type="entry name" value="OMP/PagP_B-barrel"/>
</dbReference>
<accession>A0ABX5RP71</accession>
<dbReference type="EMBL" id="CP036401">
    <property type="protein sequence ID" value="QBH99906.1"/>
    <property type="molecule type" value="Genomic_DNA"/>
</dbReference>
<organism evidence="4 5">
    <name type="scientific">Pseudoduganella albidiflava</name>
    <dbReference type="NCBI Taxonomy" id="321983"/>
    <lineage>
        <taxon>Bacteria</taxon>
        <taxon>Pseudomonadati</taxon>
        <taxon>Pseudomonadota</taxon>
        <taxon>Betaproteobacteria</taxon>
        <taxon>Burkholderiales</taxon>
        <taxon>Oxalobacteraceae</taxon>
        <taxon>Telluria group</taxon>
        <taxon>Pseudoduganella</taxon>
    </lineage>
</organism>
<evidence type="ECO:0000313" key="5">
    <source>
        <dbReference type="Proteomes" id="UP000292307"/>
    </source>
</evidence>
<dbReference type="InterPro" id="IPR027385">
    <property type="entry name" value="Beta-barrel_OMP"/>
</dbReference>
<dbReference type="Pfam" id="PF13505">
    <property type="entry name" value="OMP_b-brl"/>
    <property type="match status" value="1"/>
</dbReference>